<feature type="transmembrane region" description="Helical" evidence="2">
    <location>
        <begin position="65"/>
        <end position="88"/>
    </location>
</feature>
<gene>
    <name evidence="3" type="ORF">J2S39_002409</name>
</gene>
<feature type="transmembrane region" description="Helical" evidence="2">
    <location>
        <begin position="108"/>
        <end position="127"/>
    </location>
</feature>
<evidence type="ECO:0000313" key="4">
    <source>
        <dbReference type="Proteomes" id="UP001180840"/>
    </source>
</evidence>
<comment type="caution">
    <text evidence="3">The sequence shown here is derived from an EMBL/GenBank/DDBJ whole genome shotgun (WGS) entry which is preliminary data.</text>
</comment>
<keyword evidence="2" id="KW-0812">Transmembrane</keyword>
<protein>
    <submittedName>
        <fullName evidence="3">RsiW-degrading membrane proteinase PrsW (M82 family)</fullName>
    </submittedName>
</protein>
<organism evidence="3 4">
    <name type="scientific">Corynebacterium guangdongense</name>
    <dbReference type="NCBI Taxonomy" id="1783348"/>
    <lineage>
        <taxon>Bacteria</taxon>
        <taxon>Bacillati</taxon>
        <taxon>Actinomycetota</taxon>
        <taxon>Actinomycetes</taxon>
        <taxon>Mycobacteriales</taxon>
        <taxon>Corynebacteriaceae</taxon>
        <taxon>Corynebacterium</taxon>
    </lineage>
</organism>
<dbReference type="EMBL" id="JAVDXZ010000001">
    <property type="protein sequence ID" value="MDR7330733.1"/>
    <property type="molecule type" value="Genomic_DNA"/>
</dbReference>
<dbReference type="Pfam" id="PF13367">
    <property type="entry name" value="PrsW-protease"/>
    <property type="match status" value="1"/>
</dbReference>
<keyword evidence="2" id="KW-1133">Transmembrane helix</keyword>
<feature type="transmembrane region" description="Helical" evidence="2">
    <location>
        <begin position="7"/>
        <end position="29"/>
    </location>
</feature>
<evidence type="ECO:0000313" key="3">
    <source>
        <dbReference type="EMBL" id="MDR7330733.1"/>
    </source>
</evidence>
<keyword evidence="2" id="KW-0472">Membrane</keyword>
<feature type="transmembrane region" description="Helical" evidence="2">
    <location>
        <begin position="238"/>
        <end position="259"/>
    </location>
</feature>
<reference evidence="3" key="1">
    <citation type="submission" date="2023-07" db="EMBL/GenBank/DDBJ databases">
        <title>Sequencing the genomes of 1000 actinobacteria strains.</title>
        <authorList>
            <person name="Klenk H.-P."/>
        </authorList>
    </citation>
    <scope>NUCLEOTIDE SEQUENCE</scope>
    <source>
        <strain evidence="3">DSM 107476</strain>
    </source>
</reference>
<name>A0ABU2A292_9CORY</name>
<feature type="transmembrane region" description="Helical" evidence="2">
    <location>
        <begin position="134"/>
        <end position="155"/>
    </location>
</feature>
<dbReference type="Proteomes" id="UP001180840">
    <property type="component" value="Unassembled WGS sequence"/>
</dbReference>
<dbReference type="PANTHER" id="PTHR36844:SF1">
    <property type="entry name" value="PROTEASE PRSW"/>
    <property type="match status" value="1"/>
</dbReference>
<feature type="region of interest" description="Disordered" evidence="1">
    <location>
        <begin position="295"/>
        <end position="321"/>
    </location>
</feature>
<proteinExistence type="predicted"/>
<evidence type="ECO:0000256" key="1">
    <source>
        <dbReference type="SAM" id="MobiDB-lite"/>
    </source>
</evidence>
<feature type="transmembrane region" description="Helical" evidence="2">
    <location>
        <begin position="210"/>
        <end position="232"/>
    </location>
</feature>
<dbReference type="PANTHER" id="PTHR36844">
    <property type="entry name" value="PROTEASE PRSW"/>
    <property type="match status" value="1"/>
</dbReference>
<feature type="transmembrane region" description="Helical" evidence="2">
    <location>
        <begin position="175"/>
        <end position="198"/>
    </location>
</feature>
<accession>A0ABU2A292</accession>
<dbReference type="RefSeq" id="WP_290196710.1">
    <property type="nucleotide sequence ID" value="NZ_CP047654.1"/>
</dbReference>
<sequence>MSRLMTWTLIIAVVLGLPAMLASLIGAFLVSPVGGAAGVVLGIAYTVVTVLLLRATPFWPPGVTGWWVIASLSWGASVGMLAAGIAGLPWIDLAIAMNWEDSLASFGGAYPEEIGKGVGVAVILLAFRRLNRPWHGLATGALVGLGFEVIENILYGASLATLHVNSDLLGALQTWGLRLVAGAFMHVIWTAFAGWGLGQALFTAGRSLPWRAGVALGWLGVAFALHFGWNYLGGGEAWALVRVVLISVVMYAVFIWLVIRAWRLARADHSYVATETPLTSLAQLPSRRALPGGSAAAARMSTGTPDSVGSGESEASRRMLP</sequence>
<dbReference type="InterPro" id="IPR026898">
    <property type="entry name" value="PrsW"/>
</dbReference>
<feature type="transmembrane region" description="Helical" evidence="2">
    <location>
        <begin position="35"/>
        <end position="53"/>
    </location>
</feature>
<evidence type="ECO:0000256" key="2">
    <source>
        <dbReference type="SAM" id="Phobius"/>
    </source>
</evidence>
<keyword evidence="4" id="KW-1185">Reference proteome</keyword>